<sequence>MSLKINLLPSKPLQQIPRFQNSPFPSSRPHFNNTSTRLQISILCTKNNNNNNNNNSSFTDAELAFKLAKEVEKLQSQILQREEALSKSRKLLFQELSSYVGLEVEQVKKKWRKMDEDEKWVLVKGFVSEWSDNFHPLSARSVKELVDEYLVEEEQVLGDSGGIMLFPSLRKLIGFSEK</sequence>
<protein>
    <recommendedName>
        <fullName evidence="1">DUF7026 domain-containing protein</fullName>
    </recommendedName>
</protein>
<comment type="caution">
    <text evidence="2">The sequence shown here is derived from an EMBL/GenBank/DDBJ whole genome shotgun (WGS) entry which is preliminary data.</text>
</comment>
<evidence type="ECO:0000259" key="1">
    <source>
        <dbReference type="Pfam" id="PF22950"/>
    </source>
</evidence>
<name>A0ABD2Z7J3_9GENT</name>
<accession>A0ABD2Z7J3</accession>
<proteinExistence type="predicted"/>
<dbReference type="Proteomes" id="UP001630127">
    <property type="component" value="Unassembled WGS sequence"/>
</dbReference>
<evidence type="ECO:0000313" key="3">
    <source>
        <dbReference type="Proteomes" id="UP001630127"/>
    </source>
</evidence>
<dbReference type="AlphaFoldDB" id="A0ABD2Z7J3"/>
<gene>
    <name evidence="2" type="ORF">ACH5RR_022344</name>
</gene>
<dbReference type="InterPro" id="IPR054290">
    <property type="entry name" value="DUF7026"/>
</dbReference>
<dbReference type="EMBL" id="JBJUIK010000010">
    <property type="protein sequence ID" value="KAL3515442.1"/>
    <property type="molecule type" value="Genomic_DNA"/>
</dbReference>
<feature type="domain" description="DUF7026" evidence="1">
    <location>
        <begin position="81"/>
        <end position="130"/>
    </location>
</feature>
<evidence type="ECO:0000313" key="2">
    <source>
        <dbReference type="EMBL" id="KAL3515442.1"/>
    </source>
</evidence>
<organism evidence="2 3">
    <name type="scientific">Cinchona calisaya</name>
    <dbReference type="NCBI Taxonomy" id="153742"/>
    <lineage>
        <taxon>Eukaryota</taxon>
        <taxon>Viridiplantae</taxon>
        <taxon>Streptophyta</taxon>
        <taxon>Embryophyta</taxon>
        <taxon>Tracheophyta</taxon>
        <taxon>Spermatophyta</taxon>
        <taxon>Magnoliopsida</taxon>
        <taxon>eudicotyledons</taxon>
        <taxon>Gunneridae</taxon>
        <taxon>Pentapetalae</taxon>
        <taxon>asterids</taxon>
        <taxon>lamiids</taxon>
        <taxon>Gentianales</taxon>
        <taxon>Rubiaceae</taxon>
        <taxon>Cinchonoideae</taxon>
        <taxon>Cinchoneae</taxon>
        <taxon>Cinchona</taxon>
    </lineage>
</organism>
<keyword evidence="3" id="KW-1185">Reference proteome</keyword>
<reference evidence="2 3" key="1">
    <citation type="submission" date="2024-11" db="EMBL/GenBank/DDBJ databases">
        <title>A near-complete genome assembly of Cinchona calisaya.</title>
        <authorList>
            <person name="Lian D.C."/>
            <person name="Zhao X.W."/>
            <person name="Wei L."/>
        </authorList>
    </citation>
    <scope>NUCLEOTIDE SEQUENCE [LARGE SCALE GENOMIC DNA]</scope>
    <source>
        <tissue evidence="2">Nenye</tissue>
    </source>
</reference>
<dbReference type="Pfam" id="PF22950">
    <property type="entry name" value="DUF7026"/>
    <property type="match status" value="1"/>
</dbReference>